<name>A0ABS4GN32_9BACL</name>
<dbReference type="RefSeq" id="WP_209809563.1">
    <property type="nucleotide sequence ID" value="NZ_JAGGKT010000003.1"/>
</dbReference>
<protein>
    <submittedName>
        <fullName evidence="1">Uncharacterized protein</fullName>
    </submittedName>
</protein>
<evidence type="ECO:0000313" key="2">
    <source>
        <dbReference type="Proteomes" id="UP001519343"/>
    </source>
</evidence>
<keyword evidence="2" id="KW-1185">Reference proteome</keyword>
<organism evidence="1 2">
    <name type="scientific">Ammoniphilus resinae</name>
    <dbReference type="NCBI Taxonomy" id="861532"/>
    <lineage>
        <taxon>Bacteria</taxon>
        <taxon>Bacillati</taxon>
        <taxon>Bacillota</taxon>
        <taxon>Bacilli</taxon>
        <taxon>Bacillales</taxon>
        <taxon>Paenibacillaceae</taxon>
        <taxon>Aneurinibacillus group</taxon>
        <taxon>Ammoniphilus</taxon>
    </lineage>
</organism>
<gene>
    <name evidence="1" type="ORF">J2Z37_001463</name>
</gene>
<evidence type="ECO:0000313" key="1">
    <source>
        <dbReference type="EMBL" id="MBP1931462.1"/>
    </source>
</evidence>
<dbReference type="Proteomes" id="UP001519343">
    <property type="component" value="Unassembled WGS sequence"/>
</dbReference>
<accession>A0ABS4GN32</accession>
<sequence length="69" mass="8132">MKIIKGFVDHVLLKEEQSFPWTFLEFLETEWMKLYEAYSNGEPLEEFTLEMYGVQIVLESGDSLPKGNR</sequence>
<dbReference type="EMBL" id="JAGGKT010000003">
    <property type="protein sequence ID" value="MBP1931462.1"/>
    <property type="molecule type" value="Genomic_DNA"/>
</dbReference>
<reference evidence="1 2" key="1">
    <citation type="submission" date="2021-03" db="EMBL/GenBank/DDBJ databases">
        <title>Genomic Encyclopedia of Type Strains, Phase IV (KMG-IV): sequencing the most valuable type-strain genomes for metagenomic binning, comparative biology and taxonomic classification.</title>
        <authorList>
            <person name="Goeker M."/>
        </authorList>
    </citation>
    <scope>NUCLEOTIDE SEQUENCE [LARGE SCALE GENOMIC DNA]</scope>
    <source>
        <strain evidence="1 2">DSM 24738</strain>
    </source>
</reference>
<comment type="caution">
    <text evidence="1">The sequence shown here is derived from an EMBL/GenBank/DDBJ whole genome shotgun (WGS) entry which is preliminary data.</text>
</comment>
<proteinExistence type="predicted"/>